<accession>A0A8S4C2N3</accession>
<name>A0A8S4C2N3_9ACAR</name>
<dbReference type="InterPro" id="IPR024185">
    <property type="entry name" value="FTHF_cligase-like_sf"/>
</dbReference>
<dbReference type="PANTHER" id="PTHR23407">
    <property type="entry name" value="ATPASE INHIBITOR/5-FORMYLTETRAHYDROFOLATE CYCLO-LIGASE"/>
    <property type="match status" value="1"/>
</dbReference>
<dbReference type="PANTHER" id="PTHR23407:SF11">
    <property type="entry name" value="CHROMOSOME UNDETERMINED SCAFFOLD_24, WHOLE GENOME SHOTGUN SEQUENCE"/>
    <property type="match status" value="1"/>
</dbReference>
<sequence length="202" mass="23233">MEQDRDPISLTKVALRKKLKQIRLGLDENYCNKASEAISEEIDQYLNANNIAAYYPINNEVDITRYLIGLKNKRLALPVIKNQEMIFREWLLESKLSMNKWLTLEPDSHVSRVIIPETIIVPMLGFDRKCNRLGYGFGYYDKVLHSYPSALGIGIAFSVQEVEKIPAEAHDVVLDLIITEKEVIKNADKKFSTENKARFNKT</sequence>
<evidence type="ECO:0000313" key="4">
    <source>
        <dbReference type="Proteomes" id="UP000837675"/>
    </source>
</evidence>
<dbReference type="GO" id="GO:0009396">
    <property type="term" value="P:folic acid-containing compound biosynthetic process"/>
    <property type="evidence" value="ECO:0007669"/>
    <property type="project" value="TreeGrafter"/>
</dbReference>
<dbReference type="EC" id="6.3.3.2" evidence="2"/>
<feature type="binding site" evidence="1">
    <location>
        <begin position="12"/>
        <end position="16"/>
    </location>
    <ligand>
        <name>ATP</name>
        <dbReference type="ChEBI" id="CHEBI:30616"/>
    </ligand>
</feature>
<dbReference type="Proteomes" id="UP000837675">
    <property type="component" value="Unassembled WGS sequence"/>
</dbReference>
<keyword evidence="2" id="KW-0479">Metal-binding</keyword>
<dbReference type="GO" id="GO:0035999">
    <property type="term" value="P:tetrahydrofolate interconversion"/>
    <property type="evidence" value="ECO:0007669"/>
    <property type="project" value="TreeGrafter"/>
</dbReference>
<dbReference type="Pfam" id="PF01812">
    <property type="entry name" value="5-FTHF_cyc-lig"/>
    <property type="match status" value="1"/>
</dbReference>
<keyword evidence="2" id="KW-0460">Magnesium</keyword>
<gene>
    <name evidence="3" type="ORF">MHYMCMPASI_01043</name>
</gene>
<protein>
    <recommendedName>
        <fullName evidence="2">5-formyltetrahydrofolate cyclo-ligase</fullName>
        <ecNumber evidence="2">6.3.3.2</ecNumber>
    </recommendedName>
</protein>
<evidence type="ECO:0000313" key="3">
    <source>
        <dbReference type="EMBL" id="CAG7598775.1"/>
    </source>
</evidence>
<dbReference type="GO" id="GO:0046872">
    <property type="term" value="F:metal ion binding"/>
    <property type="evidence" value="ECO:0007669"/>
    <property type="project" value="UniProtKB-KW"/>
</dbReference>
<comment type="similarity">
    <text evidence="2">Belongs to the 5-formyltetrahydrofolate cyclo-ligase family.</text>
</comment>
<keyword evidence="4" id="KW-1185">Reference proteome</keyword>
<dbReference type="GO" id="GO:0030272">
    <property type="term" value="F:5-formyltetrahydrofolate cyclo-ligase activity"/>
    <property type="evidence" value="ECO:0007669"/>
    <property type="project" value="UniProtKB-EC"/>
</dbReference>
<keyword evidence="1 2" id="KW-0547">Nucleotide-binding</keyword>
<reference evidence="3" key="1">
    <citation type="submission" date="2021-06" db="EMBL/GenBank/DDBJ databases">
        <authorList>
            <person name="Nardi T."/>
            <person name="Nardi T."/>
        </authorList>
    </citation>
    <scope>NUCLEOTIDE SEQUENCE</scope>
</reference>
<dbReference type="InterPro" id="IPR002698">
    <property type="entry name" value="FTHF_cligase"/>
</dbReference>
<dbReference type="EMBL" id="CAJVAF010000337">
    <property type="protein sequence ID" value="CAG7598775.1"/>
    <property type="molecule type" value="Genomic_DNA"/>
</dbReference>
<comment type="catalytic activity">
    <reaction evidence="2">
        <text>(6S)-5-formyl-5,6,7,8-tetrahydrofolate + ATP = (6R)-5,10-methenyltetrahydrofolate + ADP + phosphate</text>
        <dbReference type="Rhea" id="RHEA:10488"/>
        <dbReference type="ChEBI" id="CHEBI:30616"/>
        <dbReference type="ChEBI" id="CHEBI:43474"/>
        <dbReference type="ChEBI" id="CHEBI:57455"/>
        <dbReference type="ChEBI" id="CHEBI:57457"/>
        <dbReference type="ChEBI" id="CHEBI:456216"/>
        <dbReference type="EC" id="6.3.3.2"/>
    </reaction>
</comment>
<organism evidence="3 4">
    <name type="scientific">Hyalomma marginatum</name>
    <dbReference type="NCBI Taxonomy" id="34627"/>
    <lineage>
        <taxon>Eukaryota</taxon>
        <taxon>Metazoa</taxon>
        <taxon>Ecdysozoa</taxon>
        <taxon>Arthropoda</taxon>
        <taxon>Chelicerata</taxon>
        <taxon>Arachnida</taxon>
        <taxon>Acari</taxon>
        <taxon>Parasitiformes</taxon>
        <taxon>Ixodida</taxon>
        <taxon>Ixodoidea</taxon>
        <taxon>Ixodidae</taxon>
        <taxon>Hyalomminae</taxon>
        <taxon>Hyalomma</taxon>
    </lineage>
</organism>
<dbReference type="PIRSF" id="PIRSF006806">
    <property type="entry name" value="FTHF_cligase"/>
    <property type="match status" value="1"/>
</dbReference>
<dbReference type="InterPro" id="IPR037171">
    <property type="entry name" value="NagB/RpiA_transferase-like"/>
</dbReference>
<proteinExistence type="inferred from homology"/>
<dbReference type="Gene3D" id="3.40.50.10420">
    <property type="entry name" value="NagB/RpiA/CoA transferase-like"/>
    <property type="match status" value="1"/>
</dbReference>
<dbReference type="GO" id="GO:0005524">
    <property type="term" value="F:ATP binding"/>
    <property type="evidence" value="ECO:0007669"/>
    <property type="project" value="UniProtKB-KW"/>
</dbReference>
<evidence type="ECO:0000256" key="2">
    <source>
        <dbReference type="RuleBase" id="RU361279"/>
    </source>
</evidence>
<keyword evidence="1 2" id="KW-0067">ATP-binding</keyword>
<dbReference type="SUPFAM" id="SSF100950">
    <property type="entry name" value="NagB/RpiA/CoA transferase-like"/>
    <property type="match status" value="1"/>
</dbReference>
<evidence type="ECO:0000256" key="1">
    <source>
        <dbReference type="PIRSR" id="PIRSR006806-1"/>
    </source>
</evidence>
<dbReference type="AlphaFoldDB" id="A0A8S4C2N3"/>
<comment type="caution">
    <text evidence="3">The sequence shown here is derived from an EMBL/GenBank/DDBJ whole genome shotgun (WGS) entry which is preliminary data.</text>
</comment>
<dbReference type="NCBIfam" id="TIGR02727">
    <property type="entry name" value="MTHFS_bact"/>
    <property type="match status" value="1"/>
</dbReference>
<feature type="binding site" evidence="1">
    <location>
        <position position="60"/>
    </location>
    <ligand>
        <name>substrate</name>
    </ligand>
</feature>
<feature type="binding site" evidence="1">
    <location>
        <begin position="132"/>
        <end position="140"/>
    </location>
    <ligand>
        <name>ATP</name>
        <dbReference type="ChEBI" id="CHEBI:30616"/>
    </ligand>
</feature>
<comment type="cofactor">
    <cofactor evidence="2">
        <name>Mg(2+)</name>
        <dbReference type="ChEBI" id="CHEBI:18420"/>
    </cofactor>
</comment>